<dbReference type="Proteomes" id="UP000447876">
    <property type="component" value="Unassembled WGS sequence"/>
</dbReference>
<evidence type="ECO:0000313" key="3">
    <source>
        <dbReference type="Proteomes" id="UP000447876"/>
    </source>
</evidence>
<evidence type="ECO:0000259" key="1">
    <source>
        <dbReference type="Pfam" id="PF01636"/>
    </source>
</evidence>
<comment type="caution">
    <text evidence="2">The sequence shown here is derived from an EMBL/GenBank/DDBJ whole genome shotgun (WGS) entry which is preliminary data.</text>
</comment>
<dbReference type="CDD" id="cd05152">
    <property type="entry name" value="MPH2"/>
    <property type="match status" value="1"/>
</dbReference>
<dbReference type="Gene3D" id="3.30.200.20">
    <property type="entry name" value="Phosphorylase Kinase, domain 1"/>
    <property type="match status" value="1"/>
</dbReference>
<keyword evidence="2" id="KW-0808">Transferase</keyword>
<sequence length="310" mass="35463">MTKQYSNDQQHIIHELISQAERNGLRLNSDHVEINESGLDFLVAFAKDQQGEKWVLRKPRRKDVWERAENERKVLQVVGQHLPVEVPDWRIFTPGLIAYPLLNGHPIATVDPAGGGYAWRFPQDSLTDEFFDSLARAIAALHNIEHSEAVQGGVRYKTPQETRESFAANIEEVKQTFTIPAKLYDRWTEWLSTDSYWPDHSVLHHGDLHPPHIIVDDHQRVTGLIDWTEAEIADPGKDFVILYALFGREGLRDLLARYETAGGKTWPRMHEHIAEQWAAYPAIVAKFALITGKEADMEMARGMMANWNAD</sequence>
<proteinExistence type="predicted"/>
<feature type="domain" description="Aminoglycoside phosphotransferase" evidence="1">
    <location>
        <begin position="32"/>
        <end position="271"/>
    </location>
</feature>
<dbReference type="InterPro" id="IPR051678">
    <property type="entry name" value="AGP_Transferase"/>
</dbReference>
<dbReference type="AlphaFoldDB" id="A0A7X2Z635"/>
<organism evidence="2 3">
    <name type="scientific">Paenibacillus woosongensis</name>
    <dbReference type="NCBI Taxonomy" id="307580"/>
    <lineage>
        <taxon>Bacteria</taxon>
        <taxon>Bacillati</taxon>
        <taxon>Bacillota</taxon>
        <taxon>Bacilli</taxon>
        <taxon>Bacillales</taxon>
        <taxon>Paenibacillaceae</taxon>
        <taxon>Paenibacillus</taxon>
    </lineage>
</organism>
<dbReference type="InterPro" id="IPR002575">
    <property type="entry name" value="Aminoglycoside_PTrfase"/>
</dbReference>
<dbReference type="Pfam" id="PF01636">
    <property type="entry name" value="APH"/>
    <property type="match status" value="1"/>
</dbReference>
<dbReference type="OrthoDB" id="3806873at2"/>
<dbReference type="GO" id="GO:0016740">
    <property type="term" value="F:transferase activity"/>
    <property type="evidence" value="ECO:0007669"/>
    <property type="project" value="UniProtKB-KW"/>
</dbReference>
<protein>
    <submittedName>
        <fullName evidence="2">Phosphotransferase</fullName>
    </submittedName>
</protein>
<dbReference type="SUPFAM" id="SSF56112">
    <property type="entry name" value="Protein kinase-like (PK-like)"/>
    <property type="match status" value="1"/>
</dbReference>
<accession>A0A7X2Z635</accession>
<dbReference type="PANTHER" id="PTHR21310:SF15">
    <property type="entry name" value="AMINOGLYCOSIDE PHOSPHOTRANSFERASE DOMAIN-CONTAINING PROTEIN"/>
    <property type="match status" value="1"/>
</dbReference>
<gene>
    <name evidence="2" type="ORF">GNP95_22170</name>
</gene>
<name>A0A7X2Z635_9BACL</name>
<dbReference type="Gene3D" id="3.90.1200.10">
    <property type="match status" value="1"/>
</dbReference>
<dbReference type="EMBL" id="WNZW01000014">
    <property type="protein sequence ID" value="MUG47663.1"/>
    <property type="molecule type" value="Genomic_DNA"/>
</dbReference>
<reference evidence="2 3" key="1">
    <citation type="submission" date="2019-11" db="EMBL/GenBank/DDBJ databases">
        <title>Draft genome sequences of five Paenibacillus species of dairy origin.</title>
        <authorList>
            <person name="Olajide A.M."/>
            <person name="Chen S."/>
            <person name="Lapointe G."/>
        </authorList>
    </citation>
    <scope>NUCLEOTIDE SEQUENCE [LARGE SCALE GENOMIC DNA]</scope>
    <source>
        <strain evidence="2 3">12CR55</strain>
    </source>
</reference>
<dbReference type="PANTHER" id="PTHR21310">
    <property type="entry name" value="AMINOGLYCOSIDE PHOSPHOTRANSFERASE-RELATED-RELATED"/>
    <property type="match status" value="1"/>
</dbReference>
<dbReference type="InterPro" id="IPR011009">
    <property type="entry name" value="Kinase-like_dom_sf"/>
</dbReference>
<evidence type="ECO:0000313" key="2">
    <source>
        <dbReference type="EMBL" id="MUG47663.1"/>
    </source>
</evidence>
<dbReference type="RefSeq" id="WP_155613033.1">
    <property type="nucleotide sequence ID" value="NZ_WNZW01000014.1"/>
</dbReference>